<evidence type="ECO:0000256" key="8">
    <source>
        <dbReference type="ARBA" id="ARBA00025702"/>
    </source>
</evidence>
<comment type="similarity">
    <text evidence="3 9 10">Belongs to the chaperonin (HSP60) family.</text>
</comment>
<dbReference type="NCBIfam" id="NF009488">
    <property type="entry name" value="PRK12850.1"/>
    <property type="match status" value="1"/>
</dbReference>
<keyword evidence="13" id="KW-1185">Reference proteome</keyword>
<dbReference type="PROSITE" id="PS00296">
    <property type="entry name" value="CHAPERONINS_CPN60"/>
    <property type="match status" value="1"/>
</dbReference>
<sequence length="555" mass="58396">MLALDRGECQCEADQRRGQLMTAKKIAFDEEARRGLERGMNILADAVKVTLGPRGRNVVLEKKWGAPTITNDGVSIAREIELSDPYEKIGAELVKEVAKKTDDVAGDGTTTATVLAQALVREGLRNVAAGANPLGLKRGIEKAVDAVTAELLAMAREVETRDQIAATASISAADPAIGELIAEALDKVGKEGVVTVEESNTFGLELELTEGMRFDKGYLAPHFVTDSERMEAALDDPYVLVTDAKISTVKDLLPLLEKVMQAGKPLLIVAEDVDGEALPTLIVNKLKGTFRSVAVKAPGFGDRRKAMLADLAILTGGQVISEEVGLKLETADLALLGRARKAVITKDETTIVDGAGDTAQISGRVQQIRAEIDRSDSDYDREKLQERLAKLAGGVAVIKVGAATEVELKERKHRIEDAVRNAKAAVEEGVVAGGGVALLQAAQAIPTGLEGDEATGAAIVRLAVEAPLRQIATNAGMEGGVVSDRVKSLPPGHGLNAATGAYEDLFAAGVIDPAKVTRSALRNAASIAALFLTTEVVVAEIPDKDAAAAAPEMDF</sequence>
<dbReference type="SUPFAM" id="SSF52029">
    <property type="entry name" value="GroEL apical domain-like"/>
    <property type="match status" value="1"/>
</dbReference>
<feature type="binding site" evidence="9">
    <location>
        <position position="434"/>
    </location>
    <ligand>
        <name>ATP</name>
        <dbReference type="ChEBI" id="CHEBI:30616"/>
    </ligand>
</feature>
<dbReference type="PANTHER" id="PTHR45633">
    <property type="entry name" value="60 KDA HEAT SHOCK PROTEIN, MITOCHONDRIAL"/>
    <property type="match status" value="1"/>
</dbReference>
<dbReference type="Gene3D" id="3.30.260.10">
    <property type="entry name" value="TCP-1-like chaperonin intermediate domain"/>
    <property type="match status" value="1"/>
</dbReference>
<feature type="binding site" evidence="9">
    <location>
        <begin position="107"/>
        <end position="111"/>
    </location>
    <ligand>
        <name>ATP</name>
        <dbReference type="ChEBI" id="CHEBI:30616"/>
    </ligand>
</feature>
<comment type="caution">
    <text evidence="12">The sequence shown here is derived from an EMBL/GenBank/DDBJ whole genome shotgun (WGS) entry which is preliminary data.</text>
</comment>
<comment type="subunit">
    <text evidence="9 11">Forms a cylinder of 14 subunits composed of two heptameric rings stacked back-to-back. Interacts with the co-chaperonin GroES.</text>
</comment>
<dbReference type="InterPro" id="IPR027409">
    <property type="entry name" value="GroEL-like_apical_dom_sf"/>
</dbReference>
<dbReference type="SUPFAM" id="SSF54849">
    <property type="entry name" value="GroEL-intermediate domain like"/>
    <property type="match status" value="1"/>
</dbReference>
<evidence type="ECO:0000256" key="3">
    <source>
        <dbReference type="ARBA" id="ARBA00006607"/>
    </source>
</evidence>
<evidence type="ECO:0000256" key="4">
    <source>
        <dbReference type="ARBA" id="ARBA00022741"/>
    </source>
</evidence>
<evidence type="ECO:0000313" key="13">
    <source>
        <dbReference type="Proteomes" id="UP001500618"/>
    </source>
</evidence>
<feature type="binding site" evidence="9">
    <location>
        <begin position="496"/>
        <end position="498"/>
    </location>
    <ligand>
        <name>ATP</name>
        <dbReference type="ChEBI" id="CHEBI:30616"/>
    </ligand>
</feature>
<dbReference type="NCBIfam" id="TIGR02348">
    <property type="entry name" value="GroEL"/>
    <property type="match status" value="1"/>
</dbReference>
<evidence type="ECO:0000256" key="6">
    <source>
        <dbReference type="ARBA" id="ARBA00023186"/>
    </source>
</evidence>
<evidence type="ECO:0000313" key="12">
    <source>
        <dbReference type="EMBL" id="GAA1660674.1"/>
    </source>
</evidence>
<dbReference type="PRINTS" id="PR00298">
    <property type="entry name" value="CHAPERONIN60"/>
</dbReference>
<evidence type="ECO:0000256" key="11">
    <source>
        <dbReference type="RuleBase" id="RU000419"/>
    </source>
</evidence>
<dbReference type="InterPro" id="IPR002423">
    <property type="entry name" value="Cpn60/GroEL/TCP-1"/>
</dbReference>
<name>A0ABN2FVV7_9ACTN</name>
<dbReference type="NCBIfam" id="NF009487">
    <property type="entry name" value="PRK12849.1"/>
    <property type="match status" value="1"/>
</dbReference>
<evidence type="ECO:0000256" key="10">
    <source>
        <dbReference type="RuleBase" id="RU000418"/>
    </source>
</evidence>
<dbReference type="SUPFAM" id="SSF48592">
    <property type="entry name" value="GroEL equatorial domain-like"/>
    <property type="match status" value="1"/>
</dbReference>
<dbReference type="Gene3D" id="1.10.560.10">
    <property type="entry name" value="GroEL-like equatorial domain"/>
    <property type="match status" value="1"/>
</dbReference>
<reference evidence="12 13" key="1">
    <citation type="journal article" date="2019" name="Int. J. Syst. Evol. Microbiol.">
        <title>The Global Catalogue of Microorganisms (GCM) 10K type strain sequencing project: providing services to taxonomists for standard genome sequencing and annotation.</title>
        <authorList>
            <consortium name="The Broad Institute Genomics Platform"/>
            <consortium name="The Broad Institute Genome Sequencing Center for Infectious Disease"/>
            <person name="Wu L."/>
            <person name="Ma J."/>
        </authorList>
    </citation>
    <scope>NUCLEOTIDE SEQUENCE [LARGE SCALE GENOMIC DNA]</scope>
    <source>
        <strain evidence="12 13">JCM 14718</strain>
    </source>
</reference>
<evidence type="ECO:0000256" key="9">
    <source>
        <dbReference type="HAMAP-Rule" id="MF_00600"/>
    </source>
</evidence>
<dbReference type="Pfam" id="PF00118">
    <property type="entry name" value="Cpn60_TCP1"/>
    <property type="match status" value="1"/>
</dbReference>
<dbReference type="InterPro" id="IPR027413">
    <property type="entry name" value="GROEL-like_equatorial_sf"/>
</dbReference>
<dbReference type="NCBIfam" id="NF009489">
    <property type="entry name" value="PRK12851.1"/>
    <property type="match status" value="1"/>
</dbReference>
<keyword evidence="4 9" id="KW-0547">Nucleotide-binding</keyword>
<protein>
    <recommendedName>
        <fullName evidence="9">Chaperonin GroEL</fullName>
        <ecNumber evidence="9">5.6.1.7</ecNumber>
    </recommendedName>
    <alternativeName>
        <fullName evidence="9">60 kDa chaperonin</fullName>
    </alternativeName>
    <alternativeName>
        <fullName evidence="9">Chaperonin-60</fullName>
        <shortName evidence="9">Cpn60</shortName>
    </alternativeName>
</protein>
<dbReference type="NCBIfam" id="NF000592">
    <property type="entry name" value="PRK00013.1"/>
    <property type="match status" value="1"/>
</dbReference>
<keyword evidence="9" id="KW-0963">Cytoplasm</keyword>
<accession>A0ABN2FVV7</accession>
<comment type="caution">
    <text evidence="9">Lacks conserved residue(s) required for the propagation of feature annotation.</text>
</comment>
<evidence type="ECO:0000256" key="5">
    <source>
        <dbReference type="ARBA" id="ARBA00022840"/>
    </source>
</evidence>
<dbReference type="HAMAP" id="MF_00600">
    <property type="entry name" value="CH60"/>
    <property type="match status" value="1"/>
</dbReference>
<proteinExistence type="inferred from homology"/>
<evidence type="ECO:0000256" key="1">
    <source>
        <dbReference type="ARBA" id="ARBA00004191"/>
    </source>
</evidence>
<dbReference type="EMBL" id="BAAANY010000002">
    <property type="protein sequence ID" value="GAA1660674.1"/>
    <property type="molecule type" value="Genomic_DNA"/>
</dbReference>
<dbReference type="InterPro" id="IPR001844">
    <property type="entry name" value="Cpn60/GroEL"/>
</dbReference>
<feature type="binding site" evidence="9">
    <location>
        <begin position="50"/>
        <end position="53"/>
    </location>
    <ligand>
        <name>ATP</name>
        <dbReference type="ChEBI" id="CHEBI:30616"/>
    </ligand>
</feature>
<dbReference type="Proteomes" id="UP001500618">
    <property type="component" value="Unassembled WGS sequence"/>
</dbReference>
<keyword evidence="6 9" id="KW-0143">Chaperone</keyword>
<gene>
    <name evidence="12" type="primary">groL_1</name>
    <name evidence="9" type="synonym">groEL</name>
    <name evidence="9" type="synonym">groL</name>
    <name evidence="12" type="ORF">GCM10009765_07690</name>
</gene>
<dbReference type="Gene3D" id="3.50.7.10">
    <property type="entry name" value="GroEL"/>
    <property type="match status" value="1"/>
</dbReference>
<dbReference type="InterPro" id="IPR018370">
    <property type="entry name" value="Chaperonin_Cpn60_CS"/>
</dbReference>
<evidence type="ECO:0000256" key="7">
    <source>
        <dbReference type="ARBA" id="ARBA00023235"/>
    </source>
</evidence>
<dbReference type="InterPro" id="IPR027410">
    <property type="entry name" value="TCP-1-like_intermed_sf"/>
</dbReference>
<comment type="function">
    <text evidence="9 11">Together with its co-chaperonin GroES, plays an essential role in assisting protein folding. The GroEL-GroES system forms a nano-cage that allows encapsulation of the non-native substrate proteins and provides a physical environment optimized to promote and accelerate protein folding.</text>
</comment>
<organism evidence="12 13">
    <name type="scientific">Fodinicola feengrottensis</name>
    <dbReference type="NCBI Taxonomy" id="435914"/>
    <lineage>
        <taxon>Bacteria</taxon>
        <taxon>Bacillati</taxon>
        <taxon>Actinomycetota</taxon>
        <taxon>Actinomycetes</taxon>
        <taxon>Mycobacteriales</taxon>
        <taxon>Fodinicola</taxon>
    </lineage>
</organism>
<evidence type="ECO:0000256" key="2">
    <source>
        <dbReference type="ARBA" id="ARBA00004241"/>
    </source>
</evidence>
<comment type="subcellular location">
    <subcellularLocation>
        <location evidence="2">Cell surface</location>
    </subcellularLocation>
    <subcellularLocation>
        <location evidence="9">Cytoplasm</location>
    </subcellularLocation>
    <subcellularLocation>
        <location evidence="8">Secreted</location>
        <location evidence="8">Capsule</location>
    </subcellularLocation>
    <subcellularLocation>
        <location evidence="1">Secreted</location>
        <location evidence="1">Cell wall</location>
    </subcellularLocation>
</comment>
<dbReference type="EC" id="5.6.1.7" evidence="9"/>
<keyword evidence="5 9" id="KW-0067">ATP-binding</keyword>
<feature type="binding site" evidence="9">
    <location>
        <position position="512"/>
    </location>
    <ligand>
        <name>ATP</name>
        <dbReference type="ChEBI" id="CHEBI:30616"/>
    </ligand>
</feature>
<keyword evidence="7 9" id="KW-0413">Isomerase</keyword>
<dbReference type="CDD" id="cd03344">
    <property type="entry name" value="GroEL"/>
    <property type="match status" value="1"/>
</dbReference>